<evidence type="ECO:0000256" key="2">
    <source>
        <dbReference type="ARBA" id="ARBA00022980"/>
    </source>
</evidence>
<feature type="compositionally biased region" description="Acidic residues" evidence="7">
    <location>
        <begin position="7"/>
        <end position="16"/>
    </location>
</feature>
<feature type="compositionally biased region" description="Basic and acidic residues" evidence="7">
    <location>
        <begin position="169"/>
        <end position="178"/>
    </location>
</feature>
<evidence type="ECO:0000313" key="8">
    <source>
        <dbReference type="EMBL" id="MCD2192509.1"/>
    </source>
</evidence>
<evidence type="ECO:0000313" key="9">
    <source>
        <dbReference type="Proteomes" id="UP001199469"/>
    </source>
</evidence>
<name>A0ABS8P2N9_9PSEU</name>
<dbReference type="PROSITE" id="PS00360">
    <property type="entry name" value="RIBOSOMAL_S9"/>
    <property type="match status" value="1"/>
</dbReference>
<dbReference type="Proteomes" id="UP001199469">
    <property type="component" value="Unassembled WGS sequence"/>
</dbReference>
<evidence type="ECO:0000256" key="3">
    <source>
        <dbReference type="ARBA" id="ARBA00023274"/>
    </source>
</evidence>
<comment type="caution">
    <text evidence="8">The sequence shown here is derived from an EMBL/GenBank/DDBJ whole genome shotgun (WGS) entry which is preliminary data.</text>
</comment>
<reference evidence="8 9" key="1">
    <citation type="submission" date="2021-11" db="EMBL/GenBank/DDBJ databases">
        <title>Draft genome sequence of Actinomycetospora sp. SF1 isolated from the rhizosphere soil.</title>
        <authorList>
            <person name="Duangmal K."/>
            <person name="Chantavorakit T."/>
        </authorList>
    </citation>
    <scope>NUCLEOTIDE SEQUENCE [LARGE SCALE GENOMIC DNA]</scope>
    <source>
        <strain evidence="8 9">TBRC 5722</strain>
    </source>
</reference>
<evidence type="ECO:0000256" key="5">
    <source>
        <dbReference type="HAMAP-Rule" id="MF_00532"/>
    </source>
</evidence>
<protein>
    <recommendedName>
        <fullName evidence="4 5">Small ribosomal subunit protein uS9</fullName>
    </recommendedName>
</protein>
<dbReference type="GO" id="GO:0005840">
    <property type="term" value="C:ribosome"/>
    <property type="evidence" value="ECO:0007669"/>
    <property type="project" value="UniProtKB-KW"/>
</dbReference>
<keyword evidence="9" id="KW-1185">Reference proteome</keyword>
<dbReference type="PANTHER" id="PTHR21569:SF1">
    <property type="entry name" value="SMALL RIBOSOMAL SUBUNIT PROTEIN US9M"/>
    <property type="match status" value="1"/>
</dbReference>
<dbReference type="Pfam" id="PF00380">
    <property type="entry name" value="Ribosomal_S9"/>
    <property type="match status" value="1"/>
</dbReference>
<dbReference type="NCBIfam" id="NF001099">
    <property type="entry name" value="PRK00132.1"/>
    <property type="match status" value="1"/>
</dbReference>
<evidence type="ECO:0000256" key="6">
    <source>
        <dbReference type="RuleBase" id="RU003815"/>
    </source>
</evidence>
<evidence type="ECO:0000256" key="1">
    <source>
        <dbReference type="ARBA" id="ARBA00005251"/>
    </source>
</evidence>
<feature type="compositionally biased region" description="Basic residues" evidence="7">
    <location>
        <begin position="179"/>
        <end position="193"/>
    </location>
</feature>
<dbReference type="InterPro" id="IPR000754">
    <property type="entry name" value="Ribosomal_uS9"/>
</dbReference>
<accession>A0ABS8P2N9</accession>
<sequence>MTTPDDPSVENDDYEISSEAPEGGQSLAEAADIPAAGLDAEASESDDELGAEVFGEAPAPVFATIDRPIQTVGRRKKAIVRVRLVPGNGKLTMNGKAFDDYFPNKVHQQLIREPLVTTERTEQFDIYANLTGGGTSGQAGALRLAIARALTLVDPEDRPGLKKAGFLTRDPRATERKKYGLKKARKAPQYSKR</sequence>
<feature type="compositionally biased region" description="Acidic residues" evidence="7">
    <location>
        <begin position="41"/>
        <end position="50"/>
    </location>
</feature>
<organism evidence="8 9">
    <name type="scientific">Actinomycetospora endophytica</name>
    <dbReference type="NCBI Taxonomy" id="2291215"/>
    <lineage>
        <taxon>Bacteria</taxon>
        <taxon>Bacillati</taxon>
        <taxon>Actinomycetota</taxon>
        <taxon>Actinomycetes</taxon>
        <taxon>Pseudonocardiales</taxon>
        <taxon>Pseudonocardiaceae</taxon>
        <taxon>Actinomycetospora</taxon>
    </lineage>
</organism>
<feature type="region of interest" description="Disordered" evidence="7">
    <location>
        <begin position="161"/>
        <end position="193"/>
    </location>
</feature>
<gene>
    <name evidence="5 8" type="primary">rpsI</name>
    <name evidence="8" type="ORF">LQ327_03755</name>
</gene>
<keyword evidence="3 5" id="KW-0687">Ribonucleoprotein</keyword>
<dbReference type="InterPro" id="IPR014721">
    <property type="entry name" value="Ribsml_uS5_D2-typ_fold_subgr"/>
</dbReference>
<dbReference type="EMBL" id="JAJNDB010000001">
    <property type="protein sequence ID" value="MCD2192509.1"/>
    <property type="molecule type" value="Genomic_DNA"/>
</dbReference>
<dbReference type="HAMAP" id="MF_00532_B">
    <property type="entry name" value="Ribosomal_uS9_B"/>
    <property type="match status" value="1"/>
</dbReference>
<dbReference type="InterPro" id="IPR020568">
    <property type="entry name" value="Ribosomal_Su5_D2-typ_SF"/>
</dbReference>
<dbReference type="InterPro" id="IPR023035">
    <property type="entry name" value="Ribosomal_uS9_bac/plastid"/>
</dbReference>
<dbReference type="SUPFAM" id="SSF54211">
    <property type="entry name" value="Ribosomal protein S5 domain 2-like"/>
    <property type="match status" value="1"/>
</dbReference>
<dbReference type="RefSeq" id="WP_230730206.1">
    <property type="nucleotide sequence ID" value="NZ_JAJNDB010000001.1"/>
</dbReference>
<dbReference type="PANTHER" id="PTHR21569">
    <property type="entry name" value="RIBOSOMAL PROTEIN S9"/>
    <property type="match status" value="1"/>
</dbReference>
<proteinExistence type="inferred from homology"/>
<evidence type="ECO:0000256" key="7">
    <source>
        <dbReference type="SAM" id="MobiDB-lite"/>
    </source>
</evidence>
<dbReference type="InterPro" id="IPR020574">
    <property type="entry name" value="Ribosomal_uS9_CS"/>
</dbReference>
<evidence type="ECO:0000256" key="4">
    <source>
        <dbReference type="ARBA" id="ARBA00035259"/>
    </source>
</evidence>
<keyword evidence="2 5" id="KW-0689">Ribosomal protein</keyword>
<comment type="similarity">
    <text evidence="1 5 6">Belongs to the universal ribosomal protein uS9 family.</text>
</comment>
<feature type="region of interest" description="Disordered" evidence="7">
    <location>
        <begin position="1"/>
        <end position="50"/>
    </location>
</feature>
<dbReference type="Gene3D" id="3.30.230.10">
    <property type="match status" value="1"/>
</dbReference>